<dbReference type="AlphaFoldDB" id="A0A7W7FTQ8"/>
<evidence type="ECO:0000313" key="1">
    <source>
        <dbReference type="EMBL" id="MBB4676673.1"/>
    </source>
</evidence>
<reference evidence="1 2" key="1">
    <citation type="submission" date="2020-08" db="EMBL/GenBank/DDBJ databases">
        <title>Sequencing the genomes of 1000 actinobacteria strains.</title>
        <authorList>
            <person name="Klenk H.-P."/>
        </authorList>
    </citation>
    <scope>NUCLEOTIDE SEQUENCE [LARGE SCALE GENOMIC DNA]</scope>
    <source>
        <strain evidence="1 2">DSM 44230</strain>
    </source>
</reference>
<dbReference type="RefSeq" id="WP_185002471.1">
    <property type="nucleotide sequence ID" value="NZ_JACHMH010000001.1"/>
</dbReference>
<proteinExistence type="predicted"/>
<organism evidence="1 2">
    <name type="scientific">Crossiella cryophila</name>
    <dbReference type="NCBI Taxonomy" id="43355"/>
    <lineage>
        <taxon>Bacteria</taxon>
        <taxon>Bacillati</taxon>
        <taxon>Actinomycetota</taxon>
        <taxon>Actinomycetes</taxon>
        <taxon>Pseudonocardiales</taxon>
        <taxon>Pseudonocardiaceae</taxon>
        <taxon>Crossiella</taxon>
    </lineage>
</organism>
<dbReference type="EMBL" id="JACHMH010000001">
    <property type="protein sequence ID" value="MBB4676673.1"/>
    <property type="molecule type" value="Genomic_DNA"/>
</dbReference>
<comment type="caution">
    <text evidence="1">The sequence shown here is derived from an EMBL/GenBank/DDBJ whole genome shotgun (WGS) entry which is preliminary data.</text>
</comment>
<keyword evidence="2" id="KW-1185">Reference proteome</keyword>
<evidence type="ECO:0000313" key="2">
    <source>
        <dbReference type="Proteomes" id="UP000533598"/>
    </source>
</evidence>
<sequence length="264" mass="29577">MSRWGNKPLTNVRDNVYGRSAPEFWEQSSVSYRDKVTSTARLFSCGGLRYWELLGASRAEIRLIQPLAYHYLALCAQARRLETADGSWKKEIETFFKSYGVYDTDVQKGLYDLEHAHTLTASLRAGLVEPTESLLTELARLRAGELLALVKVISTLCGRPLSTFALGAYEAAVRLAQLDGDLADYAKDVAAGRYNHYHALLAIAGAQQVGARVREQRQDLLTEAENRLRGGRIRLRGHRELRTWLARRQELPALPQPIIAVVPA</sequence>
<accession>A0A7W7FTQ8</accession>
<protein>
    <submittedName>
        <fullName evidence="1">Uncharacterized protein</fullName>
    </submittedName>
</protein>
<name>A0A7W7FTQ8_9PSEU</name>
<gene>
    <name evidence="1" type="ORF">HNR67_002791</name>
</gene>
<dbReference type="Proteomes" id="UP000533598">
    <property type="component" value="Unassembled WGS sequence"/>
</dbReference>